<dbReference type="SUPFAM" id="SSF57850">
    <property type="entry name" value="RING/U-box"/>
    <property type="match status" value="1"/>
</dbReference>
<evidence type="ECO:0008006" key="3">
    <source>
        <dbReference type="Google" id="ProtNLM"/>
    </source>
</evidence>
<proteinExistence type="predicted"/>
<dbReference type="AlphaFoldDB" id="A0AAD1U8A7"/>
<gene>
    <name evidence="1" type="ORF">ECRASSUSDP1_LOCUS5538</name>
</gene>
<sequence length="129" mass="14549">MDSPTSSSDEYKECVCCSCEIYGGEKQILCPTGHSFCYDCSEGLIQSGLSDPIKCLPYACFKCSKKMDVSQITKLMNKSQAEIFKKYQALETLDKKKSKLMECPFCNYFEICELSKVSNIFQCKQSGCK</sequence>
<name>A0AAD1U8A7_EUPCR</name>
<dbReference type="Proteomes" id="UP001295684">
    <property type="component" value="Unassembled WGS sequence"/>
</dbReference>
<keyword evidence="2" id="KW-1185">Reference proteome</keyword>
<dbReference type="EMBL" id="CAMPGE010005345">
    <property type="protein sequence ID" value="CAI2364195.1"/>
    <property type="molecule type" value="Genomic_DNA"/>
</dbReference>
<comment type="caution">
    <text evidence="1">The sequence shown here is derived from an EMBL/GenBank/DDBJ whole genome shotgun (WGS) entry which is preliminary data.</text>
</comment>
<protein>
    <recommendedName>
        <fullName evidence="3">RING-type domain-containing protein</fullName>
    </recommendedName>
</protein>
<evidence type="ECO:0000313" key="1">
    <source>
        <dbReference type="EMBL" id="CAI2364195.1"/>
    </source>
</evidence>
<evidence type="ECO:0000313" key="2">
    <source>
        <dbReference type="Proteomes" id="UP001295684"/>
    </source>
</evidence>
<reference evidence="1" key="1">
    <citation type="submission" date="2023-07" db="EMBL/GenBank/DDBJ databases">
        <authorList>
            <consortium name="AG Swart"/>
            <person name="Singh M."/>
            <person name="Singh A."/>
            <person name="Seah K."/>
            <person name="Emmerich C."/>
        </authorList>
    </citation>
    <scope>NUCLEOTIDE SEQUENCE</scope>
    <source>
        <strain evidence="1">DP1</strain>
    </source>
</reference>
<accession>A0AAD1U8A7</accession>
<organism evidence="1 2">
    <name type="scientific">Euplotes crassus</name>
    <dbReference type="NCBI Taxonomy" id="5936"/>
    <lineage>
        <taxon>Eukaryota</taxon>
        <taxon>Sar</taxon>
        <taxon>Alveolata</taxon>
        <taxon>Ciliophora</taxon>
        <taxon>Intramacronucleata</taxon>
        <taxon>Spirotrichea</taxon>
        <taxon>Hypotrichia</taxon>
        <taxon>Euplotida</taxon>
        <taxon>Euplotidae</taxon>
        <taxon>Moneuplotes</taxon>
    </lineage>
</organism>